<gene>
    <name evidence="3" type="ORF">DFH94DRAFT_756382</name>
</gene>
<sequence length="80" mass="8826">MPRKRCSRRSLCVIPLALIRSVSTSWKRCSPSAISSSSLAWLQSVGTTIRVHCLPPVATLSCPQTPPSSSSQHQILRRLR</sequence>
<reference evidence="3" key="1">
    <citation type="submission" date="2019-10" db="EMBL/GenBank/DDBJ databases">
        <authorList>
            <consortium name="DOE Joint Genome Institute"/>
            <person name="Kuo A."/>
            <person name="Miyauchi S."/>
            <person name="Kiss E."/>
            <person name="Drula E."/>
            <person name="Kohler A."/>
            <person name="Sanchez-Garcia M."/>
            <person name="Andreopoulos B."/>
            <person name="Barry K.W."/>
            <person name="Bonito G."/>
            <person name="Buee M."/>
            <person name="Carver A."/>
            <person name="Chen C."/>
            <person name="Cichocki N."/>
            <person name="Clum A."/>
            <person name="Culley D."/>
            <person name="Crous P.W."/>
            <person name="Fauchery L."/>
            <person name="Girlanda M."/>
            <person name="Hayes R."/>
            <person name="Keri Z."/>
            <person name="LaButti K."/>
            <person name="Lipzen A."/>
            <person name="Lombard V."/>
            <person name="Magnuson J."/>
            <person name="Maillard F."/>
            <person name="Morin E."/>
            <person name="Murat C."/>
            <person name="Nolan M."/>
            <person name="Ohm R."/>
            <person name="Pangilinan J."/>
            <person name="Pereira M."/>
            <person name="Perotto S."/>
            <person name="Peter M."/>
            <person name="Riley R."/>
            <person name="Sitrit Y."/>
            <person name="Stielow B."/>
            <person name="Szollosi G."/>
            <person name="Zifcakova L."/>
            <person name="Stursova M."/>
            <person name="Spatafora J.W."/>
            <person name="Tedersoo L."/>
            <person name="Vaario L.-M."/>
            <person name="Yamada A."/>
            <person name="Yan M."/>
            <person name="Wang P."/>
            <person name="Xu J."/>
            <person name="Bruns T."/>
            <person name="Baldrian P."/>
            <person name="Vilgalys R."/>
            <person name="Henrissat B."/>
            <person name="Grigoriev I.V."/>
            <person name="Hibbett D."/>
            <person name="Nagy L.G."/>
            <person name="Martin F.M."/>
        </authorList>
    </citation>
    <scope>NUCLEOTIDE SEQUENCE</scope>
    <source>
        <strain evidence="3">Prilba</strain>
    </source>
</reference>
<feature type="region of interest" description="Disordered" evidence="1">
    <location>
        <begin position="61"/>
        <end position="80"/>
    </location>
</feature>
<evidence type="ECO:0000256" key="1">
    <source>
        <dbReference type="SAM" id="MobiDB-lite"/>
    </source>
</evidence>
<proteinExistence type="predicted"/>
<keyword evidence="2" id="KW-0732">Signal</keyword>
<feature type="compositionally biased region" description="Low complexity" evidence="1">
    <location>
        <begin position="61"/>
        <end position="74"/>
    </location>
</feature>
<feature type="signal peptide" evidence="2">
    <location>
        <begin position="1"/>
        <end position="24"/>
    </location>
</feature>
<organism evidence="3 4">
    <name type="scientific">Russula ochroleuca</name>
    <dbReference type="NCBI Taxonomy" id="152965"/>
    <lineage>
        <taxon>Eukaryota</taxon>
        <taxon>Fungi</taxon>
        <taxon>Dikarya</taxon>
        <taxon>Basidiomycota</taxon>
        <taxon>Agaricomycotina</taxon>
        <taxon>Agaricomycetes</taxon>
        <taxon>Russulales</taxon>
        <taxon>Russulaceae</taxon>
        <taxon>Russula</taxon>
    </lineage>
</organism>
<comment type="caution">
    <text evidence="3">The sequence shown here is derived from an EMBL/GenBank/DDBJ whole genome shotgun (WGS) entry which is preliminary data.</text>
</comment>
<feature type="chain" id="PRO_5040402653" description="Secreted protein" evidence="2">
    <location>
        <begin position="25"/>
        <end position="80"/>
    </location>
</feature>
<accession>A0A9P5MRZ1</accession>
<evidence type="ECO:0000313" key="3">
    <source>
        <dbReference type="EMBL" id="KAF8476563.1"/>
    </source>
</evidence>
<evidence type="ECO:0000313" key="4">
    <source>
        <dbReference type="Proteomes" id="UP000759537"/>
    </source>
</evidence>
<dbReference type="AlphaFoldDB" id="A0A9P5MRZ1"/>
<reference evidence="3" key="2">
    <citation type="journal article" date="2020" name="Nat. Commun.">
        <title>Large-scale genome sequencing of mycorrhizal fungi provides insights into the early evolution of symbiotic traits.</title>
        <authorList>
            <person name="Miyauchi S."/>
            <person name="Kiss E."/>
            <person name="Kuo A."/>
            <person name="Drula E."/>
            <person name="Kohler A."/>
            <person name="Sanchez-Garcia M."/>
            <person name="Morin E."/>
            <person name="Andreopoulos B."/>
            <person name="Barry K.W."/>
            <person name="Bonito G."/>
            <person name="Buee M."/>
            <person name="Carver A."/>
            <person name="Chen C."/>
            <person name="Cichocki N."/>
            <person name="Clum A."/>
            <person name="Culley D."/>
            <person name="Crous P.W."/>
            <person name="Fauchery L."/>
            <person name="Girlanda M."/>
            <person name="Hayes R.D."/>
            <person name="Keri Z."/>
            <person name="LaButti K."/>
            <person name="Lipzen A."/>
            <person name="Lombard V."/>
            <person name="Magnuson J."/>
            <person name="Maillard F."/>
            <person name="Murat C."/>
            <person name="Nolan M."/>
            <person name="Ohm R.A."/>
            <person name="Pangilinan J."/>
            <person name="Pereira M.F."/>
            <person name="Perotto S."/>
            <person name="Peter M."/>
            <person name="Pfister S."/>
            <person name="Riley R."/>
            <person name="Sitrit Y."/>
            <person name="Stielow J.B."/>
            <person name="Szollosi G."/>
            <person name="Zifcakova L."/>
            <person name="Stursova M."/>
            <person name="Spatafora J.W."/>
            <person name="Tedersoo L."/>
            <person name="Vaario L.M."/>
            <person name="Yamada A."/>
            <person name="Yan M."/>
            <person name="Wang P."/>
            <person name="Xu J."/>
            <person name="Bruns T."/>
            <person name="Baldrian P."/>
            <person name="Vilgalys R."/>
            <person name="Dunand C."/>
            <person name="Henrissat B."/>
            <person name="Grigoriev I.V."/>
            <person name="Hibbett D."/>
            <person name="Nagy L.G."/>
            <person name="Martin F.M."/>
        </authorList>
    </citation>
    <scope>NUCLEOTIDE SEQUENCE</scope>
    <source>
        <strain evidence="3">Prilba</strain>
    </source>
</reference>
<evidence type="ECO:0008006" key="5">
    <source>
        <dbReference type="Google" id="ProtNLM"/>
    </source>
</evidence>
<dbReference type="EMBL" id="WHVB01000014">
    <property type="protein sequence ID" value="KAF8476563.1"/>
    <property type="molecule type" value="Genomic_DNA"/>
</dbReference>
<name>A0A9P5MRZ1_9AGAM</name>
<protein>
    <recommendedName>
        <fullName evidence="5">Secreted protein</fullName>
    </recommendedName>
</protein>
<keyword evidence="4" id="KW-1185">Reference proteome</keyword>
<evidence type="ECO:0000256" key="2">
    <source>
        <dbReference type="SAM" id="SignalP"/>
    </source>
</evidence>
<dbReference type="Proteomes" id="UP000759537">
    <property type="component" value="Unassembled WGS sequence"/>
</dbReference>